<proteinExistence type="predicted"/>
<keyword evidence="9 19" id="KW-0418">Kinase</keyword>
<dbReference type="GO" id="GO:0004673">
    <property type="term" value="F:protein histidine kinase activity"/>
    <property type="evidence" value="ECO:0007669"/>
    <property type="project" value="UniProtKB-EC"/>
</dbReference>
<dbReference type="InterPro" id="IPR004358">
    <property type="entry name" value="Sig_transdc_His_kin-like_C"/>
</dbReference>
<evidence type="ECO:0000256" key="3">
    <source>
        <dbReference type="ARBA" id="ARBA00012438"/>
    </source>
</evidence>
<dbReference type="InterPro" id="IPR005467">
    <property type="entry name" value="His_kinase_dom"/>
</dbReference>
<dbReference type="InterPro" id="IPR029151">
    <property type="entry name" value="Sensor-like_sf"/>
</dbReference>
<evidence type="ECO:0000256" key="7">
    <source>
        <dbReference type="ARBA" id="ARBA00022692"/>
    </source>
</evidence>
<evidence type="ECO:0000256" key="11">
    <source>
        <dbReference type="ARBA" id="ARBA00022989"/>
    </source>
</evidence>
<evidence type="ECO:0000256" key="6">
    <source>
        <dbReference type="ARBA" id="ARBA00022679"/>
    </source>
</evidence>
<dbReference type="Gene3D" id="3.30.565.10">
    <property type="entry name" value="Histidine kinase-like ATPase, C-terminal domain"/>
    <property type="match status" value="1"/>
</dbReference>
<gene>
    <name evidence="19" type="ORF">SAMN04489743_1862</name>
</gene>
<evidence type="ECO:0000313" key="19">
    <source>
        <dbReference type="EMBL" id="SDT15925.1"/>
    </source>
</evidence>
<comment type="catalytic activity">
    <reaction evidence="1">
        <text>ATP + protein L-histidine = ADP + protein N-phospho-L-histidine.</text>
        <dbReference type="EC" id="2.7.13.3"/>
    </reaction>
</comment>
<keyword evidence="4" id="KW-1003">Cell membrane</keyword>
<evidence type="ECO:0000256" key="14">
    <source>
        <dbReference type="ARBA" id="ARBA00039401"/>
    </source>
</evidence>
<sequence length="605" mass="63882">MISIIGHTVIQLTVAFILVAAQVLGDPARRPETEGKVLMIHRWSIARRLFVANLLIVVSFIAVVGTAAYVDARDRTYSEAGLRMTGIATSIASNPLVLQAAGTRDPSSILQPYALDVMEEAHVDFITIMAPDRTRWTHPRNEELGKPYIGSIDAALRGETFTEVTSGTLGPSVRTIVPVKDDAGTVRALVAAGVTVGTVDVAFAARLPALAAIGLALLVGGSLASWLLGRYLRRVTRGWGPEQLSQLFAYYESVLHSVREGLILIDTRGRVVMYNDQAAELLGLAQTGSSDPTRPPSLSDLPLDEGLRNLFESGRPANDEIVLTGSRVLVVNQGPAKGPEPFGPRGRTPVYGTVATLRDRTEIEALGNELETMRTLSDALRAQTHEHANRLHTMVSLLELGRTQEALDFATKDLELSQQLTDDMVSSVDEPVLGALVMGKAAEAHERGVHLEVTALGSGTSAGIAVQDLVTVLGNLLDNAIDAAADAPPPRRVELTVESDVEGLDIAVHDSGAGIDPASAENMFRHGFSTKPAGPGGRGIGLALVRQAVQRLGGSLVINGRRGAKFEVFLPAAVAPEAAVPENSPGARNRDTGTAAGTDAAGKGA</sequence>
<dbReference type="EC" id="2.7.13.3" evidence="3"/>
<keyword evidence="13 16" id="KW-0472">Membrane</keyword>
<dbReference type="SUPFAM" id="SSF55874">
    <property type="entry name" value="ATPase domain of HSP90 chaperone/DNA topoisomerase II/histidine kinase"/>
    <property type="match status" value="1"/>
</dbReference>
<feature type="transmembrane region" description="Helical" evidence="16">
    <location>
        <begin position="49"/>
        <end position="70"/>
    </location>
</feature>
<dbReference type="GO" id="GO:0007234">
    <property type="term" value="P:osmosensory signaling via phosphorelay pathway"/>
    <property type="evidence" value="ECO:0007669"/>
    <property type="project" value="TreeGrafter"/>
</dbReference>
<dbReference type="Pfam" id="PF02518">
    <property type="entry name" value="HATPase_c"/>
    <property type="match status" value="1"/>
</dbReference>
<dbReference type="SUPFAM" id="SSF103190">
    <property type="entry name" value="Sensory domain-like"/>
    <property type="match status" value="1"/>
</dbReference>
<keyword evidence="11 16" id="KW-1133">Transmembrane helix</keyword>
<keyword evidence="5" id="KW-0597">Phosphoprotein</keyword>
<evidence type="ECO:0000259" key="18">
    <source>
        <dbReference type="PROSITE" id="PS50112"/>
    </source>
</evidence>
<keyword evidence="6" id="KW-0808">Transferase</keyword>
<dbReference type="PROSITE" id="PS50109">
    <property type="entry name" value="HIS_KIN"/>
    <property type="match status" value="1"/>
</dbReference>
<dbReference type="Pfam" id="PF13188">
    <property type="entry name" value="PAS_8"/>
    <property type="match status" value="1"/>
</dbReference>
<dbReference type="InterPro" id="IPR036890">
    <property type="entry name" value="HATPase_C_sf"/>
</dbReference>
<dbReference type="Gene3D" id="3.30.450.20">
    <property type="entry name" value="PAS domain"/>
    <property type="match status" value="2"/>
</dbReference>
<dbReference type="SUPFAM" id="SSF55785">
    <property type="entry name" value="PYP-like sensor domain (PAS domain)"/>
    <property type="match status" value="1"/>
</dbReference>
<keyword evidence="12" id="KW-0902">Two-component regulatory system</keyword>
<dbReference type="Pfam" id="PF17203">
    <property type="entry name" value="sCache_3_2"/>
    <property type="match status" value="1"/>
</dbReference>
<dbReference type="InterPro" id="IPR033463">
    <property type="entry name" value="sCache_3"/>
</dbReference>
<dbReference type="GO" id="GO:0030295">
    <property type="term" value="F:protein kinase activator activity"/>
    <property type="evidence" value="ECO:0007669"/>
    <property type="project" value="TreeGrafter"/>
</dbReference>
<dbReference type="PROSITE" id="PS50112">
    <property type="entry name" value="PAS"/>
    <property type="match status" value="1"/>
</dbReference>
<comment type="subcellular location">
    <subcellularLocation>
        <location evidence="2">Cell membrane</location>
        <topology evidence="2">Multi-pass membrane protein</topology>
    </subcellularLocation>
</comment>
<dbReference type="PANTHER" id="PTHR42878:SF7">
    <property type="entry name" value="SENSOR HISTIDINE KINASE GLRK"/>
    <property type="match status" value="1"/>
</dbReference>
<keyword evidence="8" id="KW-0547">Nucleotide-binding</keyword>
<dbReference type="AlphaFoldDB" id="A0A1H1Y3D6"/>
<evidence type="ECO:0000259" key="17">
    <source>
        <dbReference type="PROSITE" id="PS50109"/>
    </source>
</evidence>
<protein>
    <recommendedName>
        <fullName evidence="14">Sensor-like histidine kinase SenX3</fullName>
        <ecNumber evidence="3">2.7.13.3</ecNumber>
    </recommendedName>
</protein>
<dbReference type="PRINTS" id="PR00344">
    <property type="entry name" value="BCTRLSENSOR"/>
</dbReference>
<feature type="domain" description="Histidine kinase" evidence="17">
    <location>
        <begin position="354"/>
        <end position="574"/>
    </location>
</feature>
<evidence type="ECO:0000256" key="9">
    <source>
        <dbReference type="ARBA" id="ARBA00022777"/>
    </source>
</evidence>
<feature type="domain" description="PAS" evidence="18">
    <location>
        <begin position="247"/>
        <end position="286"/>
    </location>
</feature>
<organism evidence="19 20">
    <name type="scientific">Pseudarthrobacter equi</name>
    <dbReference type="NCBI Taxonomy" id="728066"/>
    <lineage>
        <taxon>Bacteria</taxon>
        <taxon>Bacillati</taxon>
        <taxon>Actinomycetota</taxon>
        <taxon>Actinomycetes</taxon>
        <taxon>Micrococcales</taxon>
        <taxon>Micrococcaceae</taxon>
        <taxon>Pseudarthrobacter</taxon>
    </lineage>
</organism>
<evidence type="ECO:0000256" key="12">
    <source>
        <dbReference type="ARBA" id="ARBA00023012"/>
    </source>
</evidence>
<dbReference type="PANTHER" id="PTHR42878">
    <property type="entry name" value="TWO-COMPONENT HISTIDINE KINASE"/>
    <property type="match status" value="1"/>
</dbReference>
<dbReference type="InterPro" id="IPR035965">
    <property type="entry name" value="PAS-like_dom_sf"/>
</dbReference>
<evidence type="ECO:0000256" key="10">
    <source>
        <dbReference type="ARBA" id="ARBA00022840"/>
    </source>
</evidence>
<evidence type="ECO:0000256" key="4">
    <source>
        <dbReference type="ARBA" id="ARBA00022475"/>
    </source>
</evidence>
<dbReference type="SMART" id="SM00387">
    <property type="entry name" value="HATPase_c"/>
    <property type="match status" value="1"/>
</dbReference>
<dbReference type="InterPro" id="IPR003594">
    <property type="entry name" value="HATPase_dom"/>
</dbReference>
<dbReference type="EMBL" id="LT629779">
    <property type="protein sequence ID" value="SDT15925.1"/>
    <property type="molecule type" value="Genomic_DNA"/>
</dbReference>
<dbReference type="GO" id="GO:0000156">
    <property type="term" value="F:phosphorelay response regulator activity"/>
    <property type="evidence" value="ECO:0007669"/>
    <property type="project" value="TreeGrafter"/>
</dbReference>
<keyword evidence="20" id="KW-1185">Reference proteome</keyword>
<evidence type="ECO:0000256" key="13">
    <source>
        <dbReference type="ARBA" id="ARBA00023136"/>
    </source>
</evidence>
<evidence type="ECO:0000256" key="15">
    <source>
        <dbReference type="SAM" id="MobiDB-lite"/>
    </source>
</evidence>
<feature type="compositionally biased region" description="Low complexity" evidence="15">
    <location>
        <begin position="592"/>
        <end position="605"/>
    </location>
</feature>
<name>A0A1H1Y3D6_9MICC</name>
<evidence type="ECO:0000256" key="2">
    <source>
        <dbReference type="ARBA" id="ARBA00004651"/>
    </source>
</evidence>
<dbReference type="GO" id="GO:0005524">
    <property type="term" value="F:ATP binding"/>
    <property type="evidence" value="ECO:0007669"/>
    <property type="project" value="UniProtKB-KW"/>
</dbReference>
<dbReference type="InterPro" id="IPR000014">
    <property type="entry name" value="PAS"/>
</dbReference>
<reference evidence="20" key="1">
    <citation type="submission" date="2016-10" db="EMBL/GenBank/DDBJ databases">
        <authorList>
            <person name="Varghese N."/>
            <person name="Submissions S."/>
        </authorList>
    </citation>
    <scope>NUCLEOTIDE SEQUENCE [LARGE SCALE GENOMIC DNA]</scope>
    <source>
        <strain evidence="20">IMMIB L-1606</strain>
    </source>
</reference>
<evidence type="ECO:0000256" key="1">
    <source>
        <dbReference type="ARBA" id="ARBA00000085"/>
    </source>
</evidence>
<keyword evidence="7 16" id="KW-0812">Transmembrane</keyword>
<accession>A0A1H1Y3D6</accession>
<evidence type="ECO:0000256" key="5">
    <source>
        <dbReference type="ARBA" id="ARBA00022553"/>
    </source>
</evidence>
<feature type="region of interest" description="Disordered" evidence="15">
    <location>
        <begin position="578"/>
        <end position="605"/>
    </location>
</feature>
<dbReference type="Proteomes" id="UP000198751">
    <property type="component" value="Chromosome I"/>
</dbReference>
<evidence type="ECO:0000256" key="8">
    <source>
        <dbReference type="ARBA" id="ARBA00022741"/>
    </source>
</evidence>
<keyword evidence="10" id="KW-0067">ATP-binding</keyword>
<feature type="transmembrane region" description="Helical" evidence="16">
    <location>
        <begin position="209"/>
        <end position="228"/>
    </location>
</feature>
<evidence type="ECO:0000256" key="16">
    <source>
        <dbReference type="SAM" id="Phobius"/>
    </source>
</evidence>
<evidence type="ECO:0000313" key="20">
    <source>
        <dbReference type="Proteomes" id="UP000198751"/>
    </source>
</evidence>
<dbReference type="InterPro" id="IPR050351">
    <property type="entry name" value="BphY/WalK/GraS-like"/>
</dbReference>
<dbReference type="GO" id="GO:0005886">
    <property type="term" value="C:plasma membrane"/>
    <property type="evidence" value="ECO:0007669"/>
    <property type="project" value="UniProtKB-SubCell"/>
</dbReference>